<dbReference type="STRING" id="475255.SAMN04488101_103161"/>
<dbReference type="Pfam" id="PF00149">
    <property type="entry name" value="Metallophos"/>
    <property type="match status" value="1"/>
</dbReference>
<evidence type="ECO:0000313" key="4">
    <source>
        <dbReference type="Proteomes" id="UP000192678"/>
    </source>
</evidence>
<feature type="signal peptide" evidence="1">
    <location>
        <begin position="1"/>
        <end position="29"/>
    </location>
</feature>
<reference evidence="3 4" key="1">
    <citation type="submission" date="2017-04" db="EMBL/GenBank/DDBJ databases">
        <authorList>
            <person name="Afonso C.L."/>
            <person name="Miller P.J."/>
            <person name="Scott M.A."/>
            <person name="Spackman E."/>
            <person name="Goraichik I."/>
            <person name="Dimitrov K.M."/>
            <person name="Suarez D.L."/>
            <person name="Swayne D.E."/>
        </authorList>
    </citation>
    <scope>NUCLEOTIDE SEQUENCE [LARGE SCALE GENOMIC DNA]</scope>
    <source>
        <strain evidence="3 4">DSM 19625</strain>
    </source>
</reference>
<name>A0A1W2C6K2_9SPHI</name>
<dbReference type="PROSITE" id="PS51318">
    <property type="entry name" value="TAT"/>
    <property type="match status" value="1"/>
</dbReference>
<dbReference type="InterPro" id="IPR006311">
    <property type="entry name" value="TAT_signal"/>
</dbReference>
<dbReference type="Proteomes" id="UP000192678">
    <property type="component" value="Unassembled WGS sequence"/>
</dbReference>
<dbReference type="GO" id="GO:0016787">
    <property type="term" value="F:hydrolase activity"/>
    <property type="evidence" value="ECO:0007669"/>
    <property type="project" value="InterPro"/>
</dbReference>
<organism evidence="3 4">
    <name type="scientific">Pedobacter nyackensis</name>
    <dbReference type="NCBI Taxonomy" id="475255"/>
    <lineage>
        <taxon>Bacteria</taxon>
        <taxon>Pseudomonadati</taxon>
        <taxon>Bacteroidota</taxon>
        <taxon>Sphingobacteriia</taxon>
        <taxon>Sphingobacteriales</taxon>
        <taxon>Sphingobacteriaceae</taxon>
        <taxon>Pedobacter</taxon>
    </lineage>
</organism>
<feature type="domain" description="Calcineurin-like phosphoesterase" evidence="2">
    <location>
        <begin position="46"/>
        <end position="245"/>
    </location>
</feature>
<dbReference type="EMBL" id="FWYB01000003">
    <property type="protein sequence ID" value="SMC80502.1"/>
    <property type="molecule type" value="Genomic_DNA"/>
</dbReference>
<protein>
    <submittedName>
        <fullName evidence="3">3',5'-cyclic AMP phosphodiesterase CpdA</fullName>
    </submittedName>
</protein>
<evidence type="ECO:0000313" key="3">
    <source>
        <dbReference type="EMBL" id="SMC80502.1"/>
    </source>
</evidence>
<dbReference type="PANTHER" id="PTHR43143:SF1">
    <property type="entry name" value="SERINE_THREONINE-PROTEIN PHOSPHATASE CPPED1"/>
    <property type="match status" value="1"/>
</dbReference>
<dbReference type="InterPro" id="IPR029052">
    <property type="entry name" value="Metallo-depent_PP-like"/>
</dbReference>
<dbReference type="PANTHER" id="PTHR43143">
    <property type="entry name" value="METALLOPHOSPHOESTERASE, CALCINEURIN SUPERFAMILY"/>
    <property type="match status" value="1"/>
</dbReference>
<dbReference type="Gene3D" id="3.60.21.10">
    <property type="match status" value="1"/>
</dbReference>
<dbReference type="InterPro" id="IPR051918">
    <property type="entry name" value="STPP_CPPED1"/>
</dbReference>
<gene>
    <name evidence="3" type="ORF">SAMN04488101_103161</name>
</gene>
<accession>A0A1W2C6K2</accession>
<proteinExistence type="predicted"/>
<dbReference type="AlphaFoldDB" id="A0A1W2C6K2"/>
<keyword evidence="1" id="KW-0732">Signal</keyword>
<dbReference type="SUPFAM" id="SSF56300">
    <property type="entry name" value="Metallo-dependent phosphatases"/>
    <property type="match status" value="1"/>
</dbReference>
<sequence>MKEIKRRSLLKAIGLSAGAVLTGSLPTIASSVIEPTKSKDKKAVLTVAHITDVHIASGSQAPERFKECLKHIISKHKPDFFLNGGDSIMDASYDNVVRDQVTQQWGIWDDCTKIIEKYELHSCLGNHDMWWKAPAKTDEMYGKDYVVKRLKIPNRYYSFSKKNWHFIVLDSNNSKVSLDDEQYNWLEEDLKKLPAGTPTLLMSHYPILGTTQVLVGGGHSDCKKLKDLFYKHRDKVKICLSGHNHLSDDTSYNGVHYCCNGSMSGFWWGKGDNESAGPGYYLETPPGYAILKMYADGTVENEYHPHHF</sequence>
<keyword evidence="4" id="KW-1185">Reference proteome</keyword>
<evidence type="ECO:0000259" key="2">
    <source>
        <dbReference type="Pfam" id="PF00149"/>
    </source>
</evidence>
<evidence type="ECO:0000256" key="1">
    <source>
        <dbReference type="SAM" id="SignalP"/>
    </source>
</evidence>
<dbReference type="RefSeq" id="WP_200816335.1">
    <property type="nucleotide sequence ID" value="NZ_FWYB01000003.1"/>
</dbReference>
<feature type="chain" id="PRO_5012642041" evidence="1">
    <location>
        <begin position="30"/>
        <end position="308"/>
    </location>
</feature>
<dbReference type="InterPro" id="IPR004843">
    <property type="entry name" value="Calcineurin-like_PHP"/>
</dbReference>